<gene>
    <name evidence="2" type="ORF">PAN31117_05094</name>
</gene>
<evidence type="ECO:0000313" key="3">
    <source>
        <dbReference type="Proteomes" id="UP000383122"/>
    </source>
</evidence>
<name>A0A5E5AN70_9BURK</name>
<proteinExistence type="predicted"/>
<accession>A0A5E5AN70</accession>
<dbReference type="AlphaFoldDB" id="A0A5E5AN70"/>
<evidence type="ECO:0000256" key="1">
    <source>
        <dbReference type="SAM" id="MobiDB-lite"/>
    </source>
</evidence>
<keyword evidence="3" id="KW-1185">Reference proteome</keyword>
<protein>
    <submittedName>
        <fullName evidence="2">Uncharacterized protein</fullName>
    </submittedName>
</protein>
<reference evidence="2 3" key="1">
    <citation type="submission" date="2019-08" db="EMBL/GenBank/DDBJ databases">
        <authorList>
            <person name="Peeters C."/>
        </authorList>
    </citation>
    <scope>NUCLEOTIDE SEQUENCE [LARGE SCALE GENOMIC DNA]</scope>
    <source>
        <strain evidence="2 3">LMG 31117</strain>
    </source>
</reference>
<sequence length="57" mass="6245">MNQRLHCRHCAGVFAVEVIAAHEQNCAEARQEMKAAQSERLASGERGEIDPPAICPN</sequence>
<feature type="region of interest" description="Disordered" evidence="1">
    <location>
        <begin position="35"/>
        <end position="57"/>
    </location>
</feature>
<dbReference type="EMBL" id="CABPSP010000020">
    <property type="protein sequence ID" value="VVE75149.1"/>
    <property type="molecule type" value="Genomic_DNA"/>
</dbReference>
<dbReference type="Proteomes" id="UP000383122">
    <property type="component" value="Unassembled WGS sequence"/>
</dbReference>
<evidence type="ECO:0000313" key="2">
    <source>
        <dbReference type="EMBL" id="VVE75149.1"/>
    </source>
</evidence>
<organism evidence="2 3">
    <name type="scientific">Pandoraea anapnoica</name>
    <dbReference type="NCBI Taxonomy" id="2508301"/>
    <lineage>
        <taxon>Bacteria</taxon>
        <taxon>Pseudomonadati</taxon>
        <taxon>Pseudomonadota</taxon>
        <taxon>Betaproteobacteria</taxon>
        <taxon>Burkholderiales</taxon>
        <taxon>Burkholderiaceae</taxon>
        <taxon>Pandoraea</taxon>
    </lineage>
</organism>
<dbReference type="RefSeq" id="WP_174991114.1">
    <property type="nucleotide sequence ID" value="NZ_CABPSP010000020.1"/>
</dbReference>